<protein>
    <submittedName>
        <fullName evidence="2">Uncharacterized protein</fullName>
    </submittedName>
</protein>
<keyword evidence="3" id="KW-1185">Reference proteome</keyword>
<comment type="caution">
    <text evidence="2">The sequence shown here is derived from an EMBL/GenBank/DDBJ whole genome shotgun (WGS) entry which is preliminary data.</text>
</comment>
<dbReference type="Proteomes" id="UP000636453">
    <property type="component" value="Unassembled WGS sequence"/>
</dbReference>
<dbReference type="EMBL" id="BNCF01000009">
    <property type="protein sequence ID" value="GHE36070.1"/>
    <property type="molecule type" value="Genomic_DNA"/>
</dbReference>
<organism evidence="2 3">
    <name type="scientific">Vulcaniibacterium thermophilum</name>
    <dbReference type="NCBI Taxonomy" id="1169913"/>
    <lineage>
        <taxon>Bacteria</taxon>
        <taxon>Pseudomonadati</taxon>
        <taxon>Pseudomonadota</taxon>
        <taxon>Gammaproteobacteria</taxon>
        <taxon>Lysobacterales</taxon>
        <taxon>Lysobacteraceae</taxon>
        <taxon>Vulcaniibacterium</taxon>
    </lineage>
</organism>
<evidence type="ECO:0000313" key="3">
    <source>
        <dbReference type="Proteomes" id="UP000636453"/>
    </source>
</evidence>
<gene>
    <name evidence="2" type="ORF">GCM10007167_17790</name>
</gene>
<dbReference type="AlphaFoldDB" id="A0A918Z6A9"/>
<feature type="chain" id="PRO_5036722974" evidence="1">
    <location>
        <begin position="25"/>
        <end position="176"/>
    </location>
</feature>
<dbReference type="RefSeq" id="WP_146472317.1">
    <property type="nucleotide sequence ID" value="NZ_BNCF01000009.1"/>
</dbReference>
<keyword evidence="1" id="KW-0732">Signal</keyword>
<dbReference type="OrthoDB" id="7016131at2"/>
<proteinExistence type="predicted"/>
<evidence type="ECO:0000313" key="2">
    <source>
        <dbReference type="EMBL" id="GHE36070.1"/>
    </source>
</evidence>
<feature type="signal peptide" evidence="1">
    <location>
        <begin position="1"/>
        <end position="24"/>
    </location>
</feature>
<reference evidence="2" key="2">
    <citation type="submission" date="2020-09" db="EMBL/GenBank/DDBJ databases">
        <authorList>
            <person name="Sun Q."/>
            <person name="Kim S."/>
        </authorList>
    </citation>
    <scope>NUCLEOTIDE SEQUENCE</scope>
    <source>
        <strain evidence="2">KCTC 32020</strain>
    </source>
</reference>
<name>A0A918Z6A9_9GAMM</name>
<sequence length="176" mass="19963">MLVIRLVLALLLLMASAITAPADAQQPRSCEPDAAKCWYIVFALGDPPKRELFITNHAIRELEAGIRQLELVHMFESPDQPQYVVLTLDFRCRTGEFRLRKASGSDRNGKVASASAPEEAPDWHKAANSPLEPAMNFACNPDVLKNPERHYVSYFTDMIRVPDVVQLARRTFWQQR</sequence>
<reference evidence="2" key="1">
    <citation type="journal article" date="2014" name="Int. J. Syst. Evol. Microbiol.">
        <title>Complete genome sequence of Corynebacterium casei LMG S-19264T (=DSM 44701T), isolated from a smear-ripened cheese.</title>
        <authorList>
            <consortium name="US DOE Joint Genome Institute (JGI-PGF)"/>
            <person name="Walter F."/>
            <person name="Albersmeier A."/>
            <person name="Kalinowski J."/>
            <person name="Ruckert C."/>
        </authorList>
    </citation>
    <scope>NUCLEOTIDE SEQUENCE</scope>
    <source>
        <strain evidence="2">KCTC 32020</strain>
    </source>
</reference>
<evidence type="ECO:0000256" key="1">
    <source>
        <dbReference type="SAM" id="SignalP"/>
    </source>
</evidence>
<accession>A0A918Z6A9</accession>